<feature type="region of interest" description="Disordered" evidence="1">
    <location>
        <begin position="344"/>
        <end position="382"/>
    </location>
</feature>
<gene>
    <name evidence="2" type="ORF">FDP41_009649</name>
</gene>
<proteinExistence type="predicted"/>
<feature type="compositionally biased region" description="Polar residues" evidence="1">
    <location>
        <begin position="251"/>
        <end position="275"/>
    </location>
</feature>
<protein>
    <submittedName>
        <fullName evidence="2">Uncharacterized protein</fullName>
    </submittedName>
</protein>
<feature type="compositionally biased region" description="Basic residues" evidence="1">
    <location>
        <begin position="345"/>
        <end position="357"/>
    </location>
</feature>
<dbReference type="VEuPathDB" id="AmoebaDB:FDP41_009649"/>
<organism evidence="2 3">
    <name type="scientific">Naegleria fowleri</name>
    <name type="common">Brain eating amoeba</name>
    <dbReference type="NCBI Taxonomy" id="5763"/>
    <lineage>
        <taxon>Eukaryota</taxon>
        <taxon>Discoba</taxon>
        <taxon>Heterolobosea</taxon>
        <taxon>Tetramitia</taxon>
        <taxon>Eutetramitia</taxon>
        <taxon>Vahlkampfiidae</taxon>
        <taxon>Naegleria</taxon>
    </lineage>
</organism>
<feature type="region of interest" description="Disordered" evidence="1">
    <location>
        <begin position="238"/>
        <end position="300"/>
    </location>
</feature>
<dbReference type="GeneID" id="68116864"/>
<evidence type="ECO:0000256" key="1">
    <source>
        <dbReference type="SAM" id="MobiDB-lite"/>
    </source>
</evidence>
<dbReference type="VEuPathDB" id="AmoebaDB:NfTy_087110"/>
<keyword evidence="3" id="KW-1185">Reference proteome</keyword>
<dbReference type="AlphaFoldDB" id="A0A6A5AUV7"/>
<evidence type="ECO:0000313" key="2">
    <source>
        <dbReference type="EMBL" id="KAF0971953.1"/>
    </source>
</evidence>
<dbReference type="VEuPathDB" id="AmoebaDB:NF0050930"/>
<feature type="compositionally biased region" description="Basic and acidic residues" evidence="1">
    <location>
        <begin position="238"/>
        <end position="249"/>
    </location>
</feature>
<evidence type="ECO:0000313" key="3">
    <source>
        <dbReference type="Proteomes" id="UP000444721"/>
    </source>
</evidence>
<dbReference type="RefSeq" id="XP_044556668.1">
    <property type="nucleotide sequence ID" value="XM_044713629.1"/>
</dbReference>
<name>A0A6A5AUV7_NAEFO</name>
<feature type="compositionally biased region" description="Basic and acidic residues" evidence="1">
    <location>
        <begin position="276"/>
        <end position="290"/>
    </location>
</feature>
<accession>A0A6A5AUV7</accession>
<dbReference type="EMBL" id="VFQX01000072">
    <property type="protein sequence ID" value="KAF0971953.1"/>
    <property type="molecule type" value="Genomic_DNA"/>
</dbReference>
<comment type="caution">
    <text evidence="2">The sequence shown here is derived from an EMBL/GenBank/DDBJ whole genome shotgun (WGS) entry which is preliminary data.</text>
</comment>
<sequence length="382" mass="43247">MNSFNISFLSSMNGEMQNTNDMNSTSSSSSFPFHIFSLLNTSSHSLSCPYNESNIIESSIGNHWKHENMDQNVNNDIVSNIPPFLSVSGNEKHSPSLNVLNKDQWFMLWAIFNMKNQVSVNSSTCQLSTKQQQEHHSETNTSRIDASLTTNAPENSQFVENNLCSVAQTWQSMKIPSSDCSSLKRTSTASSFPNASPNHTLHNTPLVVLPSSSMNDLYQSSTSSPFLSDVNEFILSSEKTDQKHRKDDDTTISPLLNEHNPSNCLKKPMTQQPQQQRHEIPTLEDKDIQKKSSCRQKKLSSKPYLVPTSFMSEFLVRDEQQDHAPIFIQHTEEMLKQELMIKKGLLPKRPRGRPRKNHNNENDSMTRNTTTSNASSQHVQLQ</sequence>
<feature type="compositionally biased region" description="Polar residues" evidence="1">
    <location>
        <begin position="362"/>
        <end position="382"/>
    </location>
</feature>
<reference evidence="2 3" key="1">
    <citation type="journal article" date="2019" name="Sci. Rep.">
        <title>Nanopore sequencing improves the draft genome of the human pathogenic amoeba Naegleria fowleri.</title>
        <authorList>
            <person name="Liechti N."/>
            <person name="Schurch N."/>
            <person name="Bruggmann R."/>
            <person name="Wittwer M."/>
        </authorList>
    </citation>
    <scope>NUCLEOTIDE SEQUENCE [LARGE SCALE GENOMIC DNA]</scope>
    <source>
        <strain evidence="2 3">ATCC 30894</strain>
    </source>
</reference>
<dbReference type="Proteomes" id="UP000444721">
    <property type="component" value="Unassembled WGS sequence"/>
</dbReference>